<dbReference type="SMART" id="SM00014">
    <property type="entry name" value="acidPPc"/>
    <property type="match status" value="1"/>
</dbReference>
<dbReference type="EMBL" id="SODF01000001">
    <property type="protein sequence ID" value="TDW22634.1"/>
    <property type="molecule type" value="Genomic_DNA"/>
</dbReference>
<dbReference type="PANTHER" id="PTHR14969">
    <property type="entry name" value="SPHINGOSINE-1-PHOSPHATE PHOSPHOHYDROLASE"/>
    <property type="match status" value="1"/>
</dbReference>
<evidence type="ECO:0000259" key="2">
    <source>
        <dbReference type="SMART" id="SM00014"/>
    </source>
</evidence>
<dbReference type="AlphaFoldDB" id="A0A4V3G8E5"/>
<feature type="transmembrane region" description="Helical" evidence="1">
    <location>
        <begin position="69"/>
        <end position="91"/>
    </location>
</feature>
<feature type="transmembrane region" description="Helical" evidence="1">
    <location>
        <begin position="198"/>
        <end position="218"/>
    </location>
</feature>
<sequence length="226" mass="23696">MCDGETQVMKALTPRALLGLVVSVVGAIGFACLADAAEEGDGLAAFDPQLTADFVARRTPSLTDVAQGISFVGNVPVLLLLTALVALGLWIRTRRWQPPALLALGMGGAGALTYILKVLIGRHRPGAGFVLGPIDTGFSFPSGHTLSSTVFFALLAAIVWSAEVRRTSKIAAVVSAVVLSLAMGMSRIYLGYHWGTDVLAGWIVAVTWLCLLASVTQLKHGVDRGL</sequence>
<feature type="transmembrane region" description="Helical" evidence="1">
    <location>
        <begin position="140"/>
        <end position="160"/>
    </location>
</feature>
<protein>
    <submittedName>
        <fullName evidence="3">Undecaprenyl-diphosphatase</fullName>
    </submittedName>
</protein>
<dbReference type="InterPro" id="IPR000326">
    <property type="entry name" value="PAP2/HPO"/>
</dbReference>
<keyword evidence="1" id="KW-0812">Transmembrane</keyword>
<name>A0A4V3G8E5_9ACTN</name>
<evidence type="ECO:0000313" key="4">
    <source>
        <dbReference type="Proteomes" id="UP000295447"/>
    </source>
</evidence>
<organism evidence="3 4">
    <name type="scientific">Kribbella kalugense</name>
    <dbReference type="NCBI Taxonomy" id="2512221"/>
    <lineage>
        <taxon>Bacteria</taxon>
        <taxon>Bacillati</taxon>
        <taxon>Actinomycetota</taxon>
        <taxon>Actinomycetes</taxon>
        <taxon>Propionibacteriales</taxon>
        <taxon>Kribbellaceae</taxon>
        <taxon>Kribbella</taxon>
    </lineage>
</organism>
<dbReference type="Proteomes" id="UP000295447">
    <property type="component" value="Unassembled WGS sequence"/>
</dbReference>
<dbReference type="Gene3D" id="1.20.144.10">
    <property type="entry name" value="Phosphatidic acid phosphatase type 2/haloperoxidase"/>
    <property type="match status" value="2"/>
</dbReference>
<reference evidence="3 4" key="1">
    <citation type="submission" date="2019-03" db="EMBL/GenBank/DDBJ databases">
        <title>Genomic Encyclopedia of Type Strains, Phase III (KMG-III): the genomes of soil and plant-associated and newly described type strains.</title>
        <authorList>
            <person name="Whitman W."/>
        </authorList>
    </citation>
    <scope>NUCLEOTIDE SEQUENCE [LARGE SCALE GENOMIC DNA]</scope>
    <source>
        <strain evidence="3 4">VKM Ac-2570</strain>
    </source>
</reference>
<proteinExistence type="predicted"/>
<evidence type="ECO:0000256" key="1">
    <source>
        <dbReference type="SAM" id="Phobius"/>
    </source>
</evidence>
<keyword evidence="1" id="KW-1133">Transmembrane helix</keyword>
<feature type="transmembrane region" description="Helical" evidence="1">
    <location>
        <begin position="100"/>
        <end position="120"/>
    </location>
</feature>
<dbReference type="PANTHER" id="PTHR14969:SF13">
    <property type="entry name" value="AT30094P"/>
    <property type="match status" value="1"/>
</dbReference>
<keyword evidence="1" id="KW-0472">Membrane</keyword>
<dbReference type="CDD" id="cd03392">
    <property type="entry name" value="PAP2_like_2"/>
    <property type="match status" value="1"/>
</dbReference>
<gene>
    <name evidence="3" type="ORF">EV650_1471</name>
</gene>
<comment type="caution">
    <text evidence="3">The sequence shown here is derived from an EMBL/GenBank/DDBJ whole genome shotgun (WGS) entry which is preliminary data.</text>
</comment>
<feature type="domain" description="Phosphatidic acid phosphatase type 2/haloperoxidase" evidence="2">
    <location>
        <begin position="99"/>
        <end position="213"/>
    </location>
</feature>
<keyword evidence="4" id="KW-1185">Reference proteome</keyword>
<accession>A0A4V3G8E5</accession>
<dbReference type="InterPro" id="IPR036938">
    <property type="entry name" value="PAP2/HPO_sf"/>
</dbReference>
<feature type="transmembrane region" description="Helical" evidence="1">
    <location>
        <begin position="172"/>
        <end position="192"/>
    </location>
</feature>
<dbReference type="Pfam" id="PF01569">
    <property type="entry name" value="PAP2"/>
    <property type="match status" value="1"/>
</dbReference>
<dbReference type="SUPFAM" id="SSF48317">
    <property type="entry name" value="Acid phosphatase/Vanadium-dependent haloperoxidase"/>
    <property type="match status" value="1"/>
</dbReference>
<evidence type="ECO:0000313" key="3">
    <source>
        <dbReference type="EMBL" id="TDW22634.1"/>
    </source>
</evidence>